<dbReference type="Gene3D" id="3.40.50.300">
    <property type="entry name" value="P-loop containing nucleotide triphosphate hydrolases"/>
    <property type="match status" value="1"/>
</dbReference>
<gene>
    <name evidence="8" type="ordered locus">Aaci_0444</name>
</gene>
<keyword evidence="2" id="KW-0067">ATP-binding</keyword>
<evidence type="ECO:0000313" key="9">
    <source>
        <dbReference type="Proteomes" id="UP000001917"/>
    </source>
</evidence>
<dbReference type="InterPro" id="IPR013767">
    <property type="entry name" value="PAS_fold"/>
</dbReference>
<dbReference type="InterPro" id="IPR002197">
    <property type="entry name" value="HTH_Fis"/>
</dbReference>
<evidence type="ECO:0000256" key="3">
    <source>
        <dbReference type="ARBA" id="ARBA00023015"/>
    </source>
</evidence>
<dbReference type="InterPro" id="IPR058031">
    <property type="entry name" value="AAA_lid_NorR"/>
</dbReference>
<evidence type="ECO:0000313" key="8">
    <source>
        <dbReference type="EMBL" id="ACV57503.1"/>
    </source>
</evidence>
<dbReference type="InterPro" id="IPR035965">
    <property type="entry name" value="PAS-like_dom_sf"/>
</dbReference>
<protein>
    <submittedName>
        <fullName evidence="8">PAS modulated sigma54 specific transcriptional regulator, Fis family</fullName>
    </submittedName>
</protein>
<dbReference type="PROSITE" id="PS50112">
    <property type="entry name" value="PAS"/>
    <property type="match status" value="1"/>
</dbReference>
<keyword evidence="9" id="KW-1185">Reference proteome</keyword>
<keyword evidence="4" id="KW-0804">Transcription</keyword>
<dbReference type="PANTHER" id="PTHR32071:SF57">
    <property type="entry name" value="C4-DICARBOXYLATE TRANSPORT TRANSCRIPTIONAL REGULATORY PROTEIN DCTD"/>
    <property type="match status" value="1"/>
</dbReference>
<dbReference type="Gene3D" id="3.30.450.20">
    <property type="entry name" value="PAS domain"/>
    <property type="match status" value="1"/>
</dbReference>
<dbReference type="PROSITE" id="PS50045">
    <property type="entry name" value="SIGMA54_INTERACT_4"/>
    <property type="match status" value="1"/>
</dbReference>
<dbReference type="InterPro" id="IPR000014">
    <property type="entry name" value="PAS"/>
</dbReference>
<dbReference type="eggNOG" id="COG3829">
    <property type="taxonomic scope" value="Bacteria"/>
</dbReference>
<dbReference type="EMBL" id="CP001727">
    <property type="protein sequence ID" value="ACV57503.1"/>
    <property type="molecule type" value="Genomic_DNA"/>
</dbReference>
<dbReference type="Proteomes" id="UP000001917">
    <property type="component" value="Chromosome"/>
</dbReference>
<sequence length="482" mass="54177">MHELAASGDVLRLILDSMYEGIVLVDAKGHIVEINQAYLKLLNMERDRVIGRHVTEVIENTRLHRVVETGIPERGQLQRIRQHDMVVHRIPIWQGGKVVGAIGVLIFESIRDLYEIIERLQEHAPQVPSARPETEQGSEAHQVRWAYRIDDFLGQSRAVLDLRRMARKAAQTPVTVLITGESGTGKEVLAQGIHFESNRANGPFISVNCAAIPDSLLEAELFGYDEGAFTGAKRGGKPGQIELAHMGTLFLDEIGDMPLSMQAKLLRVLEDRQVQRVGGTVKREVNLRLISATNRDLERMVEEGRFREDLYYRLNIIRLHIPPLRERKEDIPLLLAHYLDMTCERLGKPRMHLSSEVVERLLAYDWPGNVRELVHMVEVLVSLCDSAYVRLDDFPPHLHKLLQERSSRSPAITPSRSPACDAVPGPAVGSPGAGARERMMQVERELIEAALRESGGNKSLAAKRLGVHRSTLYDKIKKLGIL</sequence>
<dbReference type="PROSITE" id="PS00675">
    <property type="entry name" value="SIGMA54_INTERACT_1"/>
    <property type="match status" value="1"/>
</dbReference>
<dbReference type="PROSITE" id="PS00688">
    <property type="entry name" value="SIGMA54_INTERACT_3"/>
    <property type="match status" value="1"/>
</dbReference>
<feature type="domain" description="PAS" evidence="7">
    <location>
        <begin position="7"/>
        <end position="84"/>
    </location>
</feature>
<dbReference type="InterPro" id="IPR025662">
    <property type="entry name" value="Sigma_54_int_dom_ATP-bd_1"/>
</dbReference>
<keyword evidence="1" id="KW-0547">Nucleotide-binding</keyword>
<dbReference type="Pfam" id="PF00989">
    <property type="entry name" value="PAS"/>
    <property type="match status" value="1"/>
</dbReference>
<dbReference type="STRING" id="521098.Aaci_0444"/>
<dbReference type="SMART" id="SM00382">
    <property type="entry name" value="AAA"/>
    <property type="match status" value="1"/>
</dbReference>
<dbReference type="SMART" id="SM00091">
    <property type="entry name" value="PAS"/>
    <property type="match status" value="1"/>
</dbReference>
<dbReference type="GO" id="GO:0006355">
    <property type="term" value="P:regulation of DNA-templated transcription"/>
    <property type="evidence" value="ECO:0007669"/>
    <property type="project" value="InterPro"/>
</dbReference>
<dbReference type="HOGENOM" id="CLU_000445_0_6_9"/>
<dbReference type="RefSeq" id="WP_012809869.1">
    <property type="nucleotide sequence ID" value="NC_013205.1"/>
</dbReference>
<organism evidence="8 9">
    <name type="scientific">Alicyclobacillus acidocaldarius subsp. acidocaldarius (strain ATCC 27009 / DSM 446 / BCRC 14685 / JCM 5260 / KCTC 1825 / NBRC 15652 / NCIMB 11725 / NRRL B-14509 / 104-IA)</name>
    <name type="common">Bacillus acidocaldarius</name>
    <dbReference type="NCBI Taxonomy" id="521098"/>
    <lineage>
        <taxon>Bacteria</taxon>
        <taxon>Bacillati</taxon>
        <taxon>Bacillota</taxon>
        <taxon>Bacilli</taxon>
        <taxon>Bacillales</taxon>
        <taxon>Alicyclobacillaceae</taxon>
        <taxon>Alicyclobacillus</taxon>
    </lineage>
</organism>
<dbReference type="CDD" id="cd00130">
    <property type="entry name" value="PAS"/>
    <property type="match status" value="1"/>
</dbReference>
<evidence type="ECO:0000259" key="6">
    <source>
        <dbReference type="PROSITE" id="PS50045"/>
    </source>
</evidence>
<dbReference type="PANTHER" id="PTHR32071">
    <property type="entry name" value="TRANSCRIPTIONAL REGULATORY PROTEIN"/>
    <property type="match status" value="1"/>
</dbReference>
<reference evidence="8 9" key="2">
    <citation type="journal article" date="2010" name="Stand. Genomic Sci.">
        <title>Complete genome sequence of Alicyclobacillus acidocaldarius type strain (104-IA).</title>
        <authorList>
            <person name="Mavromatis K."/>
            <person name="Sikorski J."/>
            <person name="Lapidus A."/>
            <person name="Glavina Del Rio T."/>
            <person name="Copeland A."/>
            <person name="Tice H."/>
            <person name="Cheng J.F."/>
            <person name="Lucas S."/>
            <person name="Chen F."/>
            <person name="Nolan M."/>
            <person name="Bruce D."/>
            <person name="Goodwin L."/>
            <person name="Pitluck S."/>
            <person name="Ivanova N."/>
            <person name="Ovchinnikova G."/>
            <person name="Pati A."/>
            <person name="Chen A."/>
            <person name="Palaniappan K."/>
            <person name="Land M."/>
            <person name="Hauser L."/>
            <person name="Chang Y.J."/>
            <person name="Jeffries C.D."/>
            <person name="Chain P."/>
            <person name="Meincke L."/>
            <person name="Sims D."/>
            <person name="Chertkov O."/>
            <person name="Han C."/>
            <person name="Brettin T."/>
            <person name="Detter J.C."/>
            <person name="Wahrenburg C."/>
            <person name="Rohde M."/>
            <person name="Pukall R."/>
            <person name="Goker M."/>
            <person name="Bristow J."/>
            <person name="Eisen J.A."/>
            <person name="Markowitz V."/>
            <person name="Hugenholtz P."/>
            <person name="Klenk H.P."/>
            <person name="Kyrpides N.C."/>
        </authorList>
    </citation>
    <scope>NUCLEOTIDE SEQUENCE [LARGE SCALE GENOMIC DNA]</scope>
    <source>
        <strain evidence="9">ATCC 27009 / DSM 446 / BCRC 14685 / JCM 5260 / KCTC 1825 / NBRC 15652 / NCIMB 11725 / NRRL B-14509 / 104-IA</strain>
    </source>
</reference>
<dbReference type="CDD" id="cd00009">
    <property type="entry name" value="AAA"/>
    <property type="match status" value="1"/>
</dbReference>
<dbReference type="NCBIfam" id="TIGR00229">
    <property type="entry name" value="sensory_box"/>
    <property type="match status" value="1"/>
</dbReference>
<dbReference type="GO" id="GO:0005524">
    <property type="term" value="F:ATP binding"/>
    <property type="evidence" value="ECO:0007669"/>
    <property type="project" value="UniProtKB-KW"/>
</dbReference>
<dbReference type="GO" id="GO:0043565">
    <property type="term" value="F:sequence-specific DNA binding"/>
    <property type="evidence" value="ECO:0007669"/>
    <property type="project" value="InterPro"/>
</dbReference>
<dbReference type="InterPro" id="IPR027417">
    <property type="entry name" value="P-loop_NTPase"/>
</dbReference>
<feature type="compositionally biased region" description="Low complexity" evidence="5">
    <location>
        <begin position="422"/>
        <end position="433"/>
    </location>
</feature>
<dbReference type="InterPro" id="IPR025944">
    <property type="entry name" value="Sigma_54_int_dom_CS"/>
</dbReference>
<dbReference type="Pfam" id="PF00158">
    <property type="entry name" value="Sigma54_activat"/>
    <property type="match status" value="1"/>
</dbReference>
<evidence type="ECO:0000256" key="2">
    <source>
        <dbReference type="ARBA" id="ARBA00022840"/>
    </source>
</evidence>
<reference evidence="9" key="1">
    <citation type="submission" date="2009-09" db="EMBL/GenBank/DDBJ databases">
        <title>The complete chromosome of Alicyclobacillus acidocaldarius subsp. acidocaldarius DSM 446.</title>
        <authorList>
            <consortium name="US DOE Joint Genome Institute (JGI-PGF)"/>
            <person name="Lucas S."/>
            <person name="Copeland A."/>
            <person name="Lapidus A."/>
            <person name="Glavina del Rio T."/>
            <person name="Dalin E."/>
            <person name="Tice H."/>
            <person name="Bruce D."/>
            <person name="Goodwin L."/>
            <person name="Pitluck S."/>
            <person name="Kyrpides N."/>
            <person name="Mavromatis K."/>
            <person name="Ivanova N."/>
            <person name="Ovchinnikova G."/>
            <person name="Chertkov O."/>
            <person name="Sims D."/>
            <person name="Brettin T."/>
            <person name="Detter J.C."/>
            <person name="Han C."/>
            <person name="Larimer F."/>
            <person name="Land M."/>
            <person name="Hauser L."/>
            <person name="Markowitz V."/>
            <person name="Cheng J.-F."/>
            <person name="Hugenholtz P."/>
            <person name="Woyke T."/>
            <person name="Wu D."/>
            <person name="Pukall R."/>
            <person name="Klenk H.-P."/>
            <person name="Eisen J.A."/>
        </authorList>
    </citation>
    <scope>NUCLEOTIDE SEQUENCE [LARGE SCALE GENOMIC DNA]</scope>
    <source>
        <strain evidence="9">ATCC 27009 / DSM 446 / BCRC 14685 / JCM 5260 / KCTC 1825 / NBRC 15652 / NCIMB 11725 / NRRL B-14509 / 104-IA</strain>
    </source>
</reference>
<dbReference type="InterPro" id="IPR009057">
    <property type="entry name" value="Homeodomain-like_sf"/>
</dbReference>
<dbReference type="InterPro" id="IPR003593">
    <property type="entry name" value="AAA+_ATPase"/>
</dbReference>
<evidence type="ECO:0000256" key="1">
    <source>
        <dbReference type="ARBA" id="ARBA00022741"/>
    </source>
</evidence>
<dbReference type="SUPFAM" id="SSF46689">
    <property type="entry name" value="Homeodomain-like"/>
    <property type="match status" value="1"/>
</dbReference>
<dbReference type="Gene3D" id="1.10.10.60">
    <property type="entry name" value="Homeodomain-like"/>
    <property type="match status" value="1"/>
</dbReference>
<evidence type="ECO:0000259" key="7">
    <source>
        <dbReference type="PROSITE" id="PS50112"/>
    </source>
</evidence>
<feature type="region of interest" description="Disordered" evidence="5">
    <location>
        <begin position="405"/>
        <end position="433"/>
    </location>
</feature>
<proteinExistence type="predicted"/>
<dbReference type="KEGG" id="aac:Aaci_0444"/>
<dbReference type="Pfam" id="PF25601">
    <property type="entry name" value="AAA_lid_14"/>
    <property type="match status" value="1"/>
</dbReference>
<feature type="domain" description="Sigma-54 factor interaction" evidence="6">
    <location>
        <begin position="152"/>
        <end position="382"/>
    </location>
</feature>
<dbReference type="PRINTS" id="PR01590">
    <property type="entry name" value="HTHFIS"/>
</dbReference>
<dbReference type="FunFam" id="3.40.50.300:FF:000006">
    <property type="entry name" value="DNA-binding transcriptional regulator NtrC"/>
    <property type="match status" value="1"/>
</dbReference>
<dbReference type="InterPro" id="IPR002078">
    <property type="entry name" value="Sigma_54_int"/>
</dbReference>
<dbReference type="Gene3D" id="1.10.8.60">
    <property type="match status" value="1"/>
</dbReference>
<dbReference type="SUPFAM" id="SSF52540">
    <property type="entry name" value="P-loop containing nucleoside triphosphate hydrolases"/>
    <property type="match status" value="1"/>
</dbReference>
<name>C8WS69_ALIAD</name>
<evidence type="ECO:0000256" key="5">
    <source>
        <dbReference type="SAM" id="MobiDB-lite"/>
    </source>
</evidence>
<accession>C8WS69</accession>
<dbReference type="AlphaFoldDB" id="C8WS69"/>
<dbReference type="SUPFAM" id="SSF55785">
    <property type="entry name" value="PYP-like sensor domain (PAS domain)"/>
    <property type="match status" value="1"/>
</dbReference>
<evidence type="ECO:0000256" key="4">
    <source>
        <dbReference type="ARBA" id="ARBA00023163"/>
    </source>
</evidence>
<keyword evidence="3" id="KW-0805">Transcription regulation</keyword>
<dbReference type="Pfam" id="PF02954">
    <property type="entry name" value="HTH_8"/>
    <property type="match status" value="1"/>
</dbReference>